<evidence type="ECO:0000313" key="2">
    <source>
        <dbReference type="Proteomes" id="UP000799755"/>
    </source>
</evidence>
<proteinExistence type="predicted"/>
<accession>A0ACB6R066</accession>
<dbReference type="EMBL" id="MU003501">
    <property type="protein sequence ID" value="KAF2472689.1"/>
    <property type="molecule type" value="Genomic_DNA"/>
</dbReference>
<organism evidence="1 2">
    <name type="scientific">Lindgomyces ingoldianus</name>
    <dbReference type="NCBI Taxonomy" id="673940"/>
    <lineage>
        <taxon>Eukaryota</taxon>
        <taxon>Fungi</taxon>
        <taxon>Dikarya</taxon>
        <taxon>Ascomycota</taxon>
        <taxon>Pezizomycotina</taxon>
        <taxon>Dothideomycetes</taxon>
        <taxon>Pleosporomycetidae</taxon>
        <taxon>Pleosporales</taxon>
        <taxon>Lindgomycetaceae</taxon>
        <taxon>Lindgomyces</taxon>
    </lineage>
</organism>
<evidence type="ECO:0000313" key="1">
    <source>
        <dbReference type="EMBL" id="KAF2472689.1"/>
    </source>
</evidence>
<dbReference type="Proteomes" id="UP000799755">
    <property type="component" value="Unassembled WGS sequence"/>
</dbReference>
<comment type="caution">
    <text evidence="1">The sequence shown here is derived from an EMBL/GenBank/DDBJ whole genome shotgun (WGS) entry which is preliminary data.</text>
</comment>
<sequence length="573" mass="64089">MVATTSVTHSLLSSFKTQDLILCALFSLTCVAIVDIIWRIVHYRYFHPLRHYPGPWFASVTRLWLAWHHFWGTELHTQWALIKKHGINQCQPLIQGPVIRVTPTMLLIADSKAMPTIFHRRDTKSRFYLQGYVGKSNSILLREPGAHAAHRRLIGAPYALANIQKMEPLLDKHILHWVSSIDERFAGQKKPVDFSHWSHYLAYDTITDLGFRNPLGFVKSGSDVGGLIEGFRIGMLIFGVAGRVYPLTETLLNSWLKKWLVVRTEQQLGFAVVMEKAGAILAERSRRIREHGQKAQKGEKAYDLLQSFMDARTPDGDHLSDDTIISEIFVILGAGSDGFGSASTAFMASVLSRPAIFKRLMDEIQDAVVAGKLSYPVPTYTEVSQHLPFYAACIKEALRLNPSGATLLPRVVCPGDPELILNGRQVPIGTEVAMNPWIAHRDANLYGDDAEEFYPDRWLVDPAAAKVYEKYNLAWGYGARVCLGKPFAMMELYKGPLSLLLNFDVTLAEVGPDTPAPHSEMYATVKVWGDVWLQLQRSSRWSDLGNKIAQDKLGDRSGKDGVAGGIPLPEDLQ</sequence>
<keyword evidence="1" id="KW-0503">Monooxygenase</keyword>
<reference evidence="1" key="1">
    <citation type="journal article" date="2020" name="Stud. Mycol.">
        <title>101 Dothideomycetes genomes: a test case for predicting lifestyles and emergence of pathogens.</title>
        <authorList>
            <person name="Haridas S."/>
            <person name="Albert R."/>
            <person name="Binder M."/>
            <person name="Bloem J."/>
            <person name="Labutti K."/>
            <person name="Salamov A."/>
            <person name="Andreopoulos B."/>
            <person name="Baker S."/>
            <person name="Barry K."/>
            <person name="Bills G."/>
            <person name="Bluhm B."/>
            <person name="Cannon C."/>
            <person name="Castanera R."/>
            <person name="Culley D."/>
            <person name="Daum C."/>
            <person name="Ezra D."/>
            <person name="Gonzalez J."/>
            <person name="Henrissat B."/>
            <person name="Kuo A."/>
            <person name="Liang C."/>
            <person name="Lipzen A."/>
            <person name="Lutzoni F."/>
            <person name="Magnuson J."/>
            <person name="Mondo S."/>
            <person name="Nolan M."/>
            <person name="Ohm R."/>
            <person name="Pangilinan J."/>
            <person name="Park H.-J."/>
            <person name="Ramirez L."/>
            <person name="Alfaro M."/>
            <person name="Sun H."/>
            <person name="Tritt A."/>
            <person name="Yoshinaga Y."/>
            <person name="Zwiers L.-H."/>
            <person name="Turgeon B."/>
            <person name="Goodwin S."/>
            <person name="Spatafora J."/>
            <person name="Crous P."/>
            <person name="Grigoriev I."/>
        </authorList>
    </citation>
    <scope>NUCLEOTIDE SEQUENCE</scope>
    <source>
        <strain evidence="1">ATCC 200398</strain>
    </source>
</reference>
<name>A0ACB6R066_9PLEO</name>
<keyword evidence="1" id="KW-0560">Oxidoreductase</keyword>
<protein>
    <submittedName>
        <fullName evidence="1">P450 monooxygenase</fullName>
    </submittedName>
</protein>
<keyword evidence="2" id="KW-1185">Reference proteome</keyword>
<gene>
    <name evidence="1" type="ORF">BDR25DRAFT_365824</name>
</gene>